<dbReference type="HOGENOM" id="CLU_985571_0_0_2"/>
<sequence>MVPVADAHTHSNPVKGLGMSKIAPKFKEAGGWFLALVGLSPWHYDLEPTLDGYEKTLKKTLEEARRARESGLKVKTLFGFHPADVDKLAGSMEPEKVLEFGLKVLDIVEKYLKEGLLDGIGEVGRQHYKTNPVSVVISELIMNSAIERAKDYGAVVHLHLEQGGKVTAIDIKKRVESLSAPPHKVVVHHARGKSLAAAVEEGLVATVPGVKGSLERAISLPPNYMVESDHIDDPKRPGVVVYPWEMAKNQLELLREGKVDEEYLWKLNVDNVVKVFGVTPP</sequence>
<dbReference type="PIRSF" id="PIRSF004961">
    <property type="entry name" value="UCP004961_TatD"/>
    <property type="match status" value="1"/>
</dbReference>
<dbReference type="GO" id="GO:0016788">
    <property type="term" value="F:hydrolase activity, acting on ester bonds"/>
    <property type="evidence" value="ECO:0007669"/>
    <property type="project" value="InterPro"/>
</dbReference>
<dbReference type="Proteomes" id="UP000000262">
    <property type="component" value="Chromosome"/>
</dbReference>
<keyword evidence="2" id="KW-1185">Reference proteome</keyword>
<proteinExistence type="predicted"/>
<protein>
    <submittedName>
        <fullName evidence="1">TatD-related deoxyribonuclease</fullName>
    </submittedName>
</protein>
<dbReference type="SUPFAM" id="SSF51556">
    <property type="entry name" value="Metallo-dependent hydrolases"/>
    <property type="match status" value="1"/>
</dbReference>
<dbReference type="eggNOG" id="arCOG00893">
    <property type="taxonomic scope" value="Archaea"/>
</dbReference>
<dbReference type="InterPro" id="IPR032466">
    <property type="entry name" value="Metal_Hydrolase"/>
</dbReference>
<dbReference type="Pfam" id="PF01026">
    <property type="entry name" value="TatD_DNase"/>
    <property type="match status" value="1"/>
</dbReference>
<reference evidence="1 2" key="1">
    <citation type="journal article" date="2008" name="Genome Biol.">
        <title>A genomic analysis of the archaeal system Ignicoccus hospitalis-Nanoarchaeum equitans.</title>
        <authorList>
            <person name="Podar M."/>
            <person name="Anderson I."/>
            <person name="Makarova K.S."/>
            <person name="Elkins J.G."/>
            <person name="Ivanova N."/>
            <person name="Wall M.A."/>
            <person name="Lykidis A."/>
            <person name="Mavromatis K."/>
            <person name="Sun H."/>
            <person name="Hudson M.E."/>
            <person name="Chen W."/>
            <person name="Deciu C."/>
            <person name="Hutchison D."/>
            <person name="Eads J.R."/>
            <person name="Anderson A."/>
            <person name="Fernandes F."/>
            <person name="Szeto E."/>
            <person name="Lapidus A."/>
            <person name="Kyrpides N.C."/>
            <person name="Saier M.H.Jr."/>
            <person name="Richardson P.M."/>
            <person name="Rachel R."/>
            <person name="Huber H."/>
            <person name="Eisen J.A."/>
            <person name="Koonin E.V."/>
            <person name="Keller M."/>
            <person name="Stetter K.O."/>
        </authorList>
    </citation>
    <scope>NUCLEOTIDE SEQUENCE [LARGE SCALE GENOMIC DNA]</scope>
    <source>
        <strain evidence="2">KIN4/I / DSM 18386 / JCM 14125</strain>
    </source>
</reference>
<dbReference type="KEGG" id="iho:Igni_1253"/>
<dbReference type="EMBL" id="CP000816">
    <property type="protein sequence ID" value="ABU82429.1"/>
    <property type="molecule type" value="Genomic_DNA"/>
</dbReference>
<dbReference type="Gene3D" id="3.20.20.140">
    <property type="entry name" value="Metal-dependent hydrolases"/>
    <property type="match status" value="1"/>
</dbReference>
<dbReference type="PhylomeDB" id="A8ABX7"/>
<name>A8ABX7_IGNH4</name>
<gene>
    <name evidence="1" type="ordered locus">Igni_1253</name>
</gene>
<dbReference type="InterPro" id="IPR001130">
    <property type="entry name" value="TatD-like"/>
</dbReference>
<accession>A8ABX7</accession>
<dbReference type="OrthoDB" id="52767at2157"/>
<evidence type="ECO:0000313" key="1">
    <source>
        <dbReference type="EMBL" id="ABU82429.1"/>
    </source>
</evidence>
<dbReference type="PANTHER" id="PTHR42206">
    <property type="entry name" value="METAL-DEPENDENT HYDROLASE-RELATED"/>
    <property type="match status" value="1"/>
</dbReference>
<dbReference type="AlphaFoldDB" id="A8ABX7"/>
<evidence type="ECO:0000313" key="2">
    <source>
        <dbReference type="Proteomes" id="UP000000262"/>
    </source>
</evidence>
<dbReference type="InterPro" id="IPR011589">
    <property type="entry name" value="UCP004961"/>
</dbReference>
<organism evidence="1 2">
    <name type="scientific">Ignicoccus hospitalis (strain KIN4/I / DSM 18386 / JCM 14125)</name>
    <dbReference type="NCBI Taxonomy" id="453591"/>
    <lineage>
        <taxon>Archaea</taxon>
        <taxon>Thermoproteota</taxon>
        <taxon>Thermoprotei</taxon>
        <taxon>Desulfurococcales</taxon>
        <taxon>Desulfurococcaceae</taxon>
        <taxon>Ignicoccus</taxon>
    </lineage>
</organism>
<dbReference type="STRING" id="453591.Igni_1253"/>
<dbReference type="PANTHER" id="PTHR42206:SF1">
    <property type="entry name" value="METAL-DEPENDENT HYDROLASE"/>
    <property type="match status" value="1"/>
</dbReference>